<proteinExistence type="predicted"/>
<feature type="region of interest" description="Disordered" evidence="1">
    <location>
        <begin position="230"/>
        <end position="287"/>
    </location>
</feature>
<gene>
    <name evidence="2" type="ORF">GNI_031100</name>
</gene>
<keyword evidence="3" id="KW-1185">Reference proteome</keyword>
<dbReference type="GeneID" id="22911282"/>
<protein>
    <submittedName>
        <fullName evidence="2">Uncharacterized protein</fullName>
    </submittedName>
</protein>
<dbReference type="RefSeq" id="XP_011129162.1">
    <property type="nucleotide sequence ID" value="XM_011130860.1"/>
</dbReference>
<evidence type="ECO:0000313" key="2">
    <source>
        <dbReference type="EMBL" id="EZG78939.1"/>
    </source>
</evidence>
<reference evidence="2" key="1">
    <citation type="submission" date="2013-12" db="EMBL/GenBank/DDBJ databases">
        <authorList>
            <person name="Omoto C.K."/>
            <person name="Sibley D."/>
            <person name="Venepally P."/>
            <person name="Hadjithomas M."/>
            <person name="Karamycheva S."/>
            <person name="Brunk B."/>
            <person name="Roos D."/>
            <person name="Caler E."/>
            <person name="Lorenzi H."/>
        </authorList>
    </citation>
    <scope>NUCLEOTIDE SEQUENCE</scope>
</reference>
<evidence type="ECO:0000256" key="1">
    <source>
        <dbReference type="SAM" id="MobiDB-lite"/>
    </source>
</evidence>
<feature type="compositionally biased region" description="Acidic residues" evidence="1">
    <location>
        <begin position="247"/>
        <end position="260"/>
    </location>
</feature>
<name>A0A023BAZ1_GRENI</name>
<dbReference type="AlphaFoldDB" id="A0A023BAZ1"/>
<dbReference type="Proteomes" id="UP000019763">
    <property type="component" value="Unassembled WGS sequence"/>
</dbReference>
<dbReference type="EMBL" id="AFNH02000236">
    <property type="protein sequence ID" value="EZG78939.1"/>
    <property type="molecule type" value="Genomic_DNA"/>
</dbReference>
<evidence type="ECO:0000313" key="3">
    <source>
        <dbReference type="Proteomes" id="UP000019763"/>
    </source>
</evidence>
<feature type="region of interest" description="Disordered" evidence="1">
    <location>
        <begin position="327"/>
        <end position="376"/>
    </location>
</feature>
<feature type="compositionally biased region" description="Low complexity" evidence="1">
    <location>
        <begin position="392"/>
        <end position="401"/>
    </location>
</feature>
<comment type="caution">
    <text evidence="2">The sequence shown here is derived from an EMBL/GenBank/DDBJ whole genome shotgun (WGS) entry which is preliminary data.</text>
</comment>
<dbReference type="VEuPathDB" id="CryptoDB:GNI_031100"/>
<organism evidence="2 3">
    <name type="scientific">Gregarina niphandrodes</name>
    <name type="common">Septate eugregarine</name>
    <dbReference type="NCBI Taxonomy" id="110365"/>
    <lineage>
        <taxon>Eukaryota</taxon>
        <taxon>Sar</taxon>
        <taxon>Alveolata</taxon>
        <taxon>Apicomplexa</taxon>
        <taxon>Conoidasida</taxon>
        <taxon>Gregarinasina</taxon>
        <taxon>Eugregarinorida</taxon>
        <taxon>Gregarinidae</taxon>
        <taxon>Gregarina</taxon>
    </lineage>
</organism>
<feature type="compositionally biased region" description="Basic residues" evidence="1">
    <location>
        <begin position="341"/>
        <end position="352"/>
    </location>
</feature>
<feature type="region of interest" description="Disordered" evidence="1">
    <location>
        <begin position="392"/>
        <end position="412"/>
    </location>
</feature>
<accession>A0A023BAZ1</accession>
<sequence length="602" mass="65241">MAMIGVAVLSSSCALVSHMEGFLERSLGATCPHKKTSARLLPGGRVVMASKKLATFAQAVCVLFCRWTRVLIWAALGFELGFFARALRQWRCHLMPSSYNDARQVNCRTYLQTCPLTQPARGRNYINCTIKSNYDFFEPFACDTGLPGDLAANQFCADYLEQFCDTVCPLCENKPASDLSAAAADDEAVLKKDSAANDPGQDGSATAAGLDAAAADLDPEQSWEESRAAFLEAESGKDSEASSVSGYDDDEDSLSDEDSDGYQSPRGGGSVYGDDNDEEEEGVVASQGLLVDRVPLTPSADQGRLKFADLYDLEQQDYHDSVPVETATQSPVEQRAPPVRKFSRPKKNRRRLGAIATGHGGWSWDRDTPRGRPRRPSTLRLDVAAAALASSAFDTSSAGSSRTSVGLWPQEAAAPDTTLRDAEAMDLSEGDTVSGPSSQRGTQTSEVLLESYEKLIAQAQDILQAALKEDGRILATENPDLVLTGVGLEPLCDSSVDESRSSRFAGDSEDVLDLVYGTLDPTCRILRIPVSPFGATGPYDTALQKAIEDLITKKHVPILDNRKLMGKDLLGKELRKNKTWSIKTTEGQSRSDYYMVAHNKEP</sequence>